<reference evidence="12" key="3">
    <citation type="submission" date="2020-10" db="UniProtKB">
        <authorList>
            <consortium name="WormBaseParasite"/>
        </authorList>
    </citation>
    <scope>IDENTIFICATION</scope>
</reference>
<feature type="coiled-coil region" evidence="7">
    <location>
        <begin position="213"/>
        <end position="240"/>
    </location>
</feature>
<evidence type="ECO:0000313" key="10">
    <source>
        <dbReference type="EMBL" id="CDS17386.1"/>
    </source>
</evidence>
<gene>
    <name evidence="10" type="ORF">EgrG_001013500</name>
</gene>
<dbReference type="Proteomes" id="UP000492820">
    <property type="component" value="Unassembled WGS sequence"/>
</dbReference>
<dbReference type="SMART" id="SM00461">
    <property type="entry name" value="WH1"/>
    <property type="match status" value="1"/>
</dbReference>
<dbReference type="GO" id="GO:0014069">
    <property type="term" value="C:postsynaptic density"/>
    <property type="evidence" value="ECO:0007669"/>
    <property type="project" value="UniProtKB-SubCell"/>
</dbReference>
<proteinExistence type="inferred from homology"/>
<accession>A0A068WIF1</accession>
<comment type="subcellular location">
    <subcellularLocation>
        <location evidence="1">Cytoplasm</location>
    </subcellularLocation>
    <subcellularLocation>
        <location evidence="6">Postsynaptic density</location>
    </subcellularLocation>
</comment>
<comment type="similarity">
    <text evidence="5">Belongs to the Homer family.</text>
</comment>
<feature type="domain" description="WH1" evidence="9">
    <location>
        <begin position="8"/>
        <end position="124"/>
    </location>
</feature>
<dbReference type="SUPFAM" id="SSF50729">
    <property type="entry name" value="PH domain-like"/>
    <property type="match status" value="1"/>
</dbReference>
<evidence type="ECO:0000256" key="3">
    <source>
        <dbReference type="ARBA" id="ARBA00023018"/>
    </source>
</evidence>
<dbReference type="GO" id="GO:0007216">
    <property type="term" value="P:G protein-coupled glutamate receptor signaling pathway"/>
    <property type="evidence" value="ECO:0007669"/>
    <property type="project" value="InterPro"/>
</dbReference>
<dbReference type="Pfam" id="PF00568">
    <property type="entry name" value="WH1"/>
    <property type="match status" value="1"/>
</dbReference>
<evidence type="ECO:0000313" key="11">
    <source>
        <dbReference type="Proteomes" id="UP000492820"/>
    </source>
</evidence>
<evidence type="ECO:0000256" key="8">
    <source>
        <dbReference type="SAM" id="MobiDB-lite"/>
    </source>
</evidence>
<feature type="region of interest" description="Disordered" evidence="8">
    <location>
        <begin position="126"/>
        <end position="152"/>
    </location>
</feature>
<evidence type="ECO:0000259" key="9">
    <source>
        <dbReference type="PROSITE" id="PS50229"/>
    </source>
</evidence>
<reference evidence="10" key="2">
    <citation type="submission" date="2014-06" db="EMBL/GenBank/DDBJ databases">
        <authorList>
            <person name="Aslett M."/>
        </authorList>
    </citation>
    <scope>NUCLEOTIDE SEQUENCE</scope>
</reference>
<evidence type="ECO:0000256" key="5">
    <source>
        <dbReference type="ARBA" id="ARBA00023606"/>
    </source>
</evidence>
<keyword evidence="4 7" id="KW-0175">Coiled coil</keyword>
<dbReference type="CDD" id="cd01206">
    <property type="entry name" value="EVH1_Homer_Vesl"/>
    <property type="match status" value="1"/>
</dbReference>
<dbReference type="GO" id="GO:0005737">
    <property type="term" value="C:cytoplasm"/>
    <property type="evidence" value="ECO:0007669"/>
    <property type="project" value="UniProtKB-SubCell"/>
</dbReference>
<keyword evidence="2" id="KW-0963">Cytoplasm</keyword>
<dbReference type="InterPro" id="IPR011993">
    <property type="entry name" value="PH-like_dom_sf"/>
</dbReference>
<protein>
    <submittedName>
        <fullName evidence="10 12">EVH1</fullName>
    </submittedName>
</protein>
<evidence type="ECO:0000256" key="4">
    <source>
        <dbReference type="ARBA" id="ARBA00023054"/>
    </source>
</evidence>
<evidence type="ECO:0000256" key="1">
    <source>
        <dbReference type="ARBA" id="ARBA00004496"/>
    </source>
</evidence>
<dbReference type="InterPro" id="IPR044100">
    <property type="entry name" value="Homer_EVH1"/>
</dbReference>
<evidence type="ECO:0000256" key="6">
    <source>
        <dbReference type="ARBA" id="ARBA00034105"/>
    </source>
</evidence>
<dbReference type="WBParaSite" id="EgrG_001013500">
    <property type="protein sequence ID" value="EgrG_001013500"/>
    <property type="gene ID" value="EgrG_001013500"/>
</dbReference>
<dbReference type="InterPro" id="IPR045027">
    <property type="entry name" value="Homer"/>
</dbReference>
<evidence type="ECO:0000256" key="2">
    <source>
        <dbReference type="ARBA" id="ARBA00022490"/>
    </source>
</evidence>
<evidence type="ECO:0000256" key="7">
    <source>
        <dbReference type="SAM" id="Coils"/>
    </source>
</evidence>
<dbReference type="OrthoDB" id="9983798at2759"/>
<organism evidence="10">
    <name type="scientific">Echinococcus granulosus</name>
    <name type="common">Hydatid tapeworm</name>
    <dbReference type="NCBI Taxonomy" id="6210"/>
    <lineage>
        <taxon>Eukaryota</taxon>
        <taxon>Metazoa</taxon>
        <taxon>Spiralia</taxon>
        <taxon>Lophotrochozoa</taxon>
        <taxon>Platyhelminthes</taxon>
        <taxon>Cestoda</taxon>
        <taxon>Eucestoda</taxon>
        <taxon>Cyclophyllidea</taxon>
        <taxon>Taeniidae</taxon>
        <taxon>Echinococcus</taxon>
        <taxon>Echinococcus granulosus group</taxon>
    </lineage>
</organism>
<name>A0A068WIF1_ECHGR</name>
<reference evidence="10 11" key="1">
    <citation type="journal article" date="2013" name="Nature">
        <title>The genomes of four tapeworm species reveal adaptations to parasitism.</title>
        <authorList>
            <person name="Tsai I.J."/>
            <person name="Zarowiecki M."/>
            <person name="Holroyd N."/>
            <person name="Garciarrubio A."/>
            <person name="Sanchez-Flores A."/>
            <person name="Brooks K.L."/>
            <person name="Tracey A."/>
            <person name="Bobes R.J."/>
            <person name="Fragoso G."/>
            <person name="Sciutto E."/>
            <person name="Aslett M."/>
            <person name="Beasley H."/>
            <person name="Bennett H.M."/>
            <person name="Cai J."/>
            <person name="Camicia F."/>
            <person name="Clark R."/>
            <person name="Cucher M."/>
            <person name="De Silva N."/>
            <person name="Day T.A."/>
            <person name="Deplazes P."/>
            <person name="Estrada K."/>
            <person name="Fernandez C."/>
            <person name="Holland P.W."/>
            <person name="Hou J."/>
            <person name="Hu S."/>
            <person name="Huckvale T."/>
            <person name="Hung S.S."/>
            <person name="Kamenetzky L."/>
            <person name="Keane J.A."/>
            <person name="Kiss F."/>
            <person name="Koziol U."/>
            <person name="Lambert O."/>
            <person name="Liu K."/>
            <person name="Luo X."/>
            <person name="Luo Y."/>
            <person name="Macchiaroli N."/>
            <person name="Nichol S."/>
            <person name="Paps J."/>
            <person name="Parkinson J."/>
            <person name="Pouchkina-Stantcheva N."/>
            <person name="Riddiford N."/>
            <person name="Rosenzvit M."/>
            <person name="Salinas G."/>
            <person name="Wasmuth J.D."/>
            <person name="Zamanian M."/>
            <person name="Zheng Y."/>
            <person name="Cai X."/>
            <person name="Soberon X."/>
            <person name="Olson P.D."/>
            <person name="Laclette J.P."/>
            <person name="Brehm K."/>
            <person name="Berriman M."/>
            <person name="Garciarrubio A."/>
            <person name="Bobes R.J."/>
            <person name="Fragoso G."/>
            <person name="Sanchez-Flores A."/>
            <person name="Estrada K."/>
            <person name="Cevallos M.A."/>
            <person name="Morett E."/>
            <person name="Gonzalez V."/>
            <person name="Portillo T."/>
            <person name="Ochoa-Leyva A."/>
            <person name="Jose M.V."/>
            <person name="Sciutto E."/>
            <person name="Landa A."/>
            <person name="Jimenez L."/>
            <person name="Valdes V."/>
            <person name="Carrero J.C."/>
            <person name="Larralde C."/>
            <person name="Morales-Montor J."/>
            <person name="Limon-Lason J."/>
            <person name="Soberon X."/>
            <person name="Laclette J.P."/>
        </authorList>
    </citation>
    <scope>NUCLEOTIDE SEQUENCE [LARGE SCALE GENOMIC DNA]</scope>
</reference>
<dbReference type="PROSITE" id="PS50229">
    <property type="entry name" value="WH1"/>
    <property type="match status" value="1"/>
</dbReference>
<sequence>MGPALQIVVEMGEQPIFTCQAHVFTINPSTRRSWVQASSKAIDINIFFDSSKQCYRIVSVEDGPTGMKVVINSTITPKMVFKQTSQKFGQWADPKSSGVFGLGFDSEVDLSKFVAQFRQCVENTKQTNGESVGQAATKKGESHSSPLRNGHPVLPEALAVGERSTLPLAASPNPTLLNTFHSGIGSLPGVSTAMTTVGESASVGGDSQQLIHQQYYQERIQRLERELEAVRRQASKHIDSVSPSSPVKTISDGVDLRDGLERVHLVSSDGGSGASGTITGARGGASLAHKAPILLAGVGGGGDTVEQQLVGSEGGNPPDSAVALLKLHNRLGRILQEACDLHKQIGHLLATVANQSV</sequence>
<dbReference type="GO" id="GO:0035256">
    <property type="term" value="F:G protein-coupled glutamate receptor binding"/>
    <property type="evidence" value="ECO:0007669"/>
    <property type="project" value="InterPro"/>
</dbReference>
<evidence type="ECO:0000313" key="12">
    <source>
        <dbReference type="WBParaSite" id="EgrG_001013500"/>
    </source>
</evidence>
<dbReference type="EMBL" id="LK028577">
    <property type="protein sequence ID" value="CDS17386.1"/>
    <property type="molecule type" value="Genomic_DNA"/>
</dbReference>
<dbReference type="Gene3D" id="2.30.29.30">
    <property type="entry name" value="Pleckstrin-homology domain (PH domain)/Phosphotyrosine-binding domain (PTB)"/>
    <property type="match status" value="1"/>
</dbReference>
<dbReference type="PANTHER" id="PTHR10918">
    <property type="entry name" value="HOMER"/>
    <property type="match status" value="1"/>
</dbReference>
<dbReference type="InterPro" id="IPR000697">
    <property type="entry name" value="WH1/EVH1_dom"/>
</dbReference>
<keyword evidence="3" id="KW-0770">Synapse</keyword>
<dbReference type="AlphaFoldDB" id="A0A068WIF1"/>